<evidence type="ECO:0000313" key="2">
    <source>
        <dbReference type="EMBL" id="UWQ55038.1"/>
    </source>
</evidence>
<evidence type="ECO:0000313" key="3">
    <source>
        <dbReference type="Proteomes" id="UP001058713"/>
    </source>
</evidence>
<protein>
    <submittedName>
        <fullName evidence="2">DUF1127 domain-containing protein</fullName>
    </submittedName>
</protein>
<organism evidence="2 3">
    <name type="scientific">Leisingera caerulea</name>
    <name type="common">Phaeobacter caeruleus</name>
    <dbReference type="NCBI Taxonomy" id="506591"/>
    <lineage>
        <taxon>Bacteria</taxon>
        <taxon>Pseudomonadati</taxon>
        <taxon>Pseudomonadota</taxon>
        <taxon>Alphaproteobacteria</taxon>
        <taxon>Rhodobacterales</taxon>
        <taxon>Roseobacteraceae</taxon>
        <taxon>Leisingera</taxon>
    </lineage>
</organism>
<name>A0A9Q9HHY5_LEICA</name>
<dbReference type="InterPro" id="IPR009506">
    <property type="entry name" value="YjiS-like"/>
</dbReference>
<dbReference type="Pfam" id="PF06568">
    <property type="entry name" value="YjiS-like"/>
    <property type="match status" value="1"/>
</dbReference>
<sequence length="73" mass="8374">MTHATASCPASCSSRKPQHSLFSRLRLLWSVRRQRDQLAALDDRALKDIGLTRSQAEAEARRGFWSAPDHWLR</sequence>
<dbReference type="EMBL" id="CP081070">
    <property type="protein sequence ID" value="UWQ55038.1"/>
    <property type="molecule type" value="Genomic_DNA"/>
</dbReference>
<dbReference type="AlphaFoldDB" id="A0A9Q9HHY5"/>
<accession>A0A9Q9HHY5</accession>
<dbReference type="Proteomes" id="UP001058713">
    <property type="component" value="Chromosome"/>
</dbReference>
<dbReference type="RefSeq" id="WP_259972158.1">
    <property type="nucleotide sequence ID" value="NZ_CP081070.1"/>
</dbReference>
<evidence type="ECO:0000259" key="1">
    <source>
        <dbReference type="Pfam" id="PF06568"/>
    </source>
</evidence>
<dbReference type="KEGG" id="lcae:K3721_05765"/>
<proteinExistence type="predicted"/>
<gene>
    <name evidence="2" type="ORF">K3721_05765</name>
</gene>
<reference evidence="2" key="1">
    <citation type="submission" date="2021-08" db="EMBL/GenBank/DDBJ databases">
        <authorList>
            <person name="Nwanade C."/>
            <person name="Wang M."/>
            <person name="Masoudi A."/>
            <person name="Yu Z."/>
            <person name="Liu J."/>
        </authorList>
    </citation>
    <scope>NUCLEOTIDE SEQUENCE</scope>
    <source>
        <strain evidence="2">S122</strain>
    </source>
</reference>
<feature type="domain" description="YjiS-like" evidence="1">
    <location>
        <begin position="21"/>
        <end position="57"/>
    </location>
</feature>